<dbReference type="PANTHER" id="PTHR36845:SF1">
    <property type="entry name" value="HYDROLASE, PUTATIVE (AFU_ORTHOLOGUE AFUA_7G05090)-RELATED"/>
    <property type="match status" value="1"/>
</dbReference>
<sequence>MGSIACPDIGESQQNSTIQSILQQGAARAVVHQLHELFDQSITAKVLRVAQKQLDSNTPPTSYPHHVLQSGKGAGLYLSKPIDFWTCGFFPGSIYSLLERVNKYPESVRTGTKDAIDLPALRRRLEVLGRTWSDPIHAEARLTNTHDMGFIMLPHMRPRWEMYHDEAALATIITAANNLATRFDPVVGAIRSWDPEIWQLVTGGKGRKQNYIVIVDSLMNLDLLYYAAAQTGNRYLSEVATSHARVVLGTHLRPEPKLWRAGYTGMLYSSRHVINFDAATGDVAERLTAQGFSADSTWSRGQAWAITGFAQCYRWTRQPRFLDAACGLAEYFLLQLELAPPCVERLVSGEIVGRHVPVWDFQAPIENEDAPLRDTSAGVVAAYGMLLLSQILSTQGQAALGVRYFDSAIRIVQETLKMSLSKPLERLTIGEDGLYTGVGGREGCETFDAILRNATVAASPTLPIKVADCGLVYADYFLIEFGTQLLRMGA</sequence>
<dbReference type="GO" id="GO:0052757">
    <property type="term" value="F:chondroitin hydrolase activity"/>
    <property type="evidence" value="ECO:0007669"/>
    <property type="project" value="TreeGrafter"/>
</dbReference>
<evidence type="ECO:0000256" key="1">
    <source>
        <dbReference type="ARBA" id="ARBA00022801"/>
    </source>
</evidence>
<protein>
    <submittedName>
        <fullName evidence="3">Six-hairpin glycosidase-like protein</fullName>
    </submittedName>
</protein>
<organism evidence="3 4">
    <name type="scientific">Microdochium bolleyi</name>
    <dbReference type="NCBI Taxonomy" id="196109"/>
    <lineage>
        <taxon>Eukaryota</taxon>
        <taxon>Fungi</taxon>
        <taxon>Dikarya</taxon>
        <taxon>Ascomycota</taxon>
        <taxon>Pezizomycotina</taxon>
        <taxon>Sordariomycetes</taxon>
        <taxon>Xylariomycetidae</taxon>
        <taxon>Xylariales</taxon>
        <taxon>Microdochiaceae</taxon>
        <taxon>Microdochium</taxon>
    </lineage>
</organism>
<dbReference type="InterPro" id="IPR008928">
    <property type="entry name" value="6-hairpin_glycosidase_sf"/>
</dbReference>
<name>A0A136IWN0_9PEZI</name>
<evidence type="ECO:0000313" key="4">
    <source>
        <dbReference type="Proteomes" id="UP000070501"/>
    </source>
</evidence>
<proteinExistence type="inferred from homology"/>
<dbReference type="EMBL" id="KQ964255">
    <property type="protein sequence ID" value="KXJ89303.1"/>
    <property type="molecule type" value="Genomic_DNA"/>
</dbReference>
<dbReference type="AlphaFoldDB" id="A0A136IWN0"/>
<evidence type="ECO:0000256" key="2">
    <source>
        <dbReference type="ARBA" id="ARBA00038358"/>
    </source>
</evidence>
<accession>A0A136IWN0</accession>
<dbReference type="InParanoid" id="A0A136IWN0"/>
<comment type="similarity">
    <text evidence="2">Belongs to the glycosyl hydrolase 88 family.</text>
</comment>
<gene>
    <name evidence="3" type="ORF">Micbo1qcDRAFT_212649</name>
</gene>
<dbReference type="Gene3D" id="1.50.10.10">
    <property type="match status" value="1"/>
</dbReference>
<dbReference type="InterPro" id="IPR052369">
    <property type="entry name" value="UG_Glycosaminoglycan_Hydrolase"/>
</dbReference>
<dbReference type="InterPro" id="IPR012341">
    <property type="entry name" value="6hp_glycosidase-like_sf"/>
</dbReference>
<keyword evidence="3" id="KW-0326">Glycosidase</keyword>
<keyword evidence="1" id="KW-0378">Hydrolase</keyword>
<dbReference type="OrthoDB" id="2317065at2759"/>
<dbReference type="GO" id="GO:0000272">
    <property type="term" value="P:polysaccharide catabolic process"/>
    <property type="evidence" value="ECO:0007669"/>
    <property type="project" value="TreeGrafter"/>
</dbReference>
<keyword evidence="4" id="KW-1185">Reference proteome</keyword>
<evidence type="ECO:0000313" key="3">
    <source>
        <dbReference type="EMBL" id="KXJ89303.1"/>
    </source>
</evidence>
<dbReference type="Proteomes" id="UP000070501">
    <property type="component" value="Unassembled WGS sequence"/>
</dbReference>
<reference evidence="4" key="1">
    <citation type="submission" date="2016-02" db="EMBL/GenBank/DDBJ databases">
        <title>Draft genome sequence of Microdochium bolleyi, a fungal endophyte of beachgrass.</title>
        <authorList>
            <consortium name="DOE Joint Genome Institute"/>
            <person name="David A.S."/>
            <person name="May G."/>
            <person name="Haridas S."/>
            <person name="Lim J."/>
            <person name="Wang M."/>
            <person name="Labutti K."/>
            <person name="Lipzen A."/>
            <person name="Barry K."/>
            <person name="Grigoriev I.V."/>
        </authorList>
    </citation>
    <scope>NUCLEOTIDE SEQUENCE [LARGE SCALE GENOMIC DNA]</scope>
    <source>
        <strain evidence="4">J235TASD1</strain>
    </source>
</reference>
<dbReference type="SUPFAM" id="SSF48208">
    <property type="entry name" value="Six-hairpin glycosidases"/>
    <property type="match status" value="1"/>
</dbReference>
<dbReference type="PANTHER" id="PTHR36845">
    <property type="entry name" value="HYDROLASE, PUTATIVE (AFU_ORTHOLOGUE AFUA_7G05090)-RELATED"/>
    <property type="match status" value="1"/>
</dbReference>